<keyword evidence="1" id="KW-1133">Transmembrane helix</keyword>
<feature type="transmembrane region" description="Helical" evidence="1">
    <location>
        <begin position="116"/>
        <end position="136"/>
    </location>
</feature>
<dbReference type="eggNOG" id="COG5578">
    <property type="taxonomic scope" value="Bacteria"/>
</dbReference>
<dbReference type="AlphaFoldDB" id="D1PRC4"/>
<reference evidence="2" key="1">
    <citation type="submission" date="2009-12" db="EMBL/GenBank/DDBJ databases">
        <authorList>
            <person name="Weinstock G."/>
            <person name="Sodergren E."/>
            <person name="Clifton S."/>
            <person name="Fulton L."/>
            <person name="Fulton B."/>
            <person name="Courtney L."/>
            <person name="Fronick C."/>
            <person name="Harrison M."/>
            <person name="Strong C."/>
            <person name="Farmer C."/>
            <person name="Delahaunty K."/>
            <person name="Markovic C."/>
            <person name="Hall O."/>
            <person name="Minx P."/>
            <person name="Tomlinson C."/>
            <person name="Mitreva M."/>
            <person name="Nelson J."/>
            <person name="Hou S."/>
            <person name="Wollam A."/>
            <person name="Pepin K.H."/>
            <person name="Johnson M."/>
            <person name="Bhonagiri V."/>
            <person name="Nash W.E."/>
            <person name="Warren W."/>
            <person name="Chinwalla A."/>
            <person name="Mardis E.R."/>
            <person name="Wilson R.K."/>
        </authorList>
    </citation>
    <scope>NUCLEOTIDE SEQUENCE [LARGE SCALE GENOMIC DNA]</scope>
    <source>
        <strain evidence="2">DSM 15176</strain>
    </source>
</reference>
<feature type="transmembrane region" description="Helical" evidence="1">
    <location>
        <begin position="182"/>
        <end position="210"/>
    </location>
</feature>
<comment type="caution">
    <text evidence="2">The sequence shown here is derived from an EMBL/GenBank/DDBJ whole genome shotgun (WGS) entry which is preliminary data.</text>
</comment>
<feature type="transmembrane region" description="Helical" evidence="1">
    <location>
        <begin position="216"/>
        <end position="237"/>
    </location>
</feature>
<feature type="transmembrane region" description="Helical" evidence="1">
    <location>
        <begin position="142"/>
        <end position="170"/>
    </location>
</feature>
<dbReference type="Proteomes" id="UP000003438">
    <property type="component" value="Unassembled WGS sequence"/>
</dbReference>
<dbReference type="HOGENOM" id="CLU_1007420_0_0_9"/>
<proteinExistence type="predicted"/>
<organism evidence="2 3">
    <name type="scientific">Subdoligranulum variabile DSM 15176</name>
    <dbReference type="NCBI Taxonomy" id="411471"/>
    <lineage>
        <taxon>Bacteria</taxon>
        <taxon>Bacillati</taxon>
        <taxon>Bacillota</taxon>
        <taxon>Clostridia</taxon>
        <taxon>Eubacteriales</taxon>
        <taxon>Oscillospiraceae</taxon>
        <taxon>Subdoligranulum</taxon>
    </lineage>
</organism>
<evidence type="ECO:0000313" key="2">
    <source>
        <dbReference type="EMBL" id="EFB74749.1"/>
    </source>
</evidence>
<evidence type="ECO:0000313" key="3">
    <source>
        <dbReference type="Proteomes" id="UP000003438"/>
    </source>
</evidence>
<name>D1PRC4_9FIRM</name>
<feature type="transmembrane region" description="Helical" evidence="1">
    <location>
        <begin position="65"/>
        <end position="87"/>
    </location>
</feature>
<dbReference type="STRING" id="411471.SUBVAR_06953"/>
<dbReference type="EMBL" id="ACBY02000058">
    <property type="protein sequence ID" value="EFB74749.1"/>
    <property type="molecule type" value="Genomic_DNA"/>
</dbReference>
<sequence length="258" mass="28490">MPLFNMHYDRPGPGVDPDTPRKKGAARFVELLGRDMTSFWLAGLLTLLSSVPFVFGIWFSIVSHAVLPALLAGVVGGAIAAPQLCGLQDTILRSLRDEPGYWWTTYRRAWKRNAKAALLPGALGGLILAMQIFTLYHMSGQGAGMLVALLVGVVFLTGLAQYIFAQVALLELPFGGMLKNAVLLFLGYLPRTALGIVWQLAYWLIVALFWPFSSVLLVITGCWLPTLLGLMAIYPVLDKSFQVEETVKKMRDEQYKDQ</sequence>
<keyword evidence="3" id="KW-1185">Reference proteome</keyword>
<feature type="transmembrane region" description="Helical" evidence="1">
    <location>
        <begin position="39"/>
        <end position="59"/>
    </location>
</feature>
<keyword evidence="1" id="KW-0472">Membrane</keyword>
<protein>
    <recommendedName>
        <fullName evidence="4">DUF624 domain-containing protein</fullName>
    </recommendedName>
</protein>
<evidence type="ECO:0008006" key="4">
    <source>
        <dbReference type="Google" id="ProtNLM"/>
    </source>
</evidence>
<accession>D1PRC4</accession>
<gene>
    <name evidence="2" type="ORF">SUBVAR_06953</name>
</gene>
<evidence type="ECO:0000256" key="1">
    <source>
        <dbReference type="SAM" id="Phobius"/>
    </source>
</evidence>
<dbReference type="RefSeq" id="WP_007048302.1">
    <property type="nucleotide sequence ID" value="NZ_GG704771.1"/>
</dbReference>
<dbReference type="OrthoDB" id="1858606at2"/>
<keyword evidence="1" id="KW-0812">Transmembrane</keyword>